<keyword evidence="7" id="KW-0732">Signal</keyword>
<accession>U4L3R6</accession>
<evidence type="ECO:0000256" key="5">
    <source>
        <dbReference type="ARBA" id="ARBA00022801"/>
    </source>
</evidence>
<evidence type="ECO:0000313" key="9">
    <source>
        <dbReference type="EMBL" id="CCX10223.1"/>
    </source>
</evidence>
<evidence type="ECO:0000256" key="7">
    <source>
        <dbReference type="RuleBase" id="RU361240"/>
    </source>
</evidence>
<keyword evidence="10" id="KW-1185">Reference proteome</keyword>
<dbReference type="GO" id="GO:0046872">
    <property type="term" value="F:metal ion binding"/>
    <property type="evidence" value="ECO:0007669"/>
    <property type="project" value="UniProtKB-KW"/>
</dbReference>
<feature type="chain" id="PRO_5005147618" description="Peptide hydrolase" evidence="7">
    <location>
        <begin position="17"/>
        <end position="458"/>
    </location>
</feature>
<keyword evidence="3 7" id="KW-0645">Protease</keyword>
<proteinExistence type="inferred from homology"/>
<evidence type="ECO:0000256" key="1">
    <source>
        <dbReference type="ARBA" id="ARBA00001947"/>
    </source>
</evidence>
<dbReference type="eggNOG" id="ENOG502R701">
    <property type="taxonomic scope" value="Eukaryota"/>
</dbReference>
<dbReference type="OMA" id="NNDMIGN"/>
<dbReference type="GO" id="GO:0006508">
    <property type="term" value="P:proteolysis"/>
    <property type="evidence" value="ECO:0007669"/>
    <property type="project" value="UniProtKB-KW"/>
</dbReference>
<dbReference type="STRING" id="1076935.U4L3R6"/>
<dbReference type="Proteomes" id="UP000018144">
    <property type="component" value="Unassembled WGS sequence"/>
</dbReference>
<name>U4L3R6_PYROM</name>
<feature type="signal peptide" evidence="7">
    <location>
        <begin position="1"/>
        <end position="16"/>
    </location>
</feature>
<keyword evidence="4 7" id="KW-0479">Metal-binding</keyword>
<keyword evidence="9" id="KW-0482">Metalloprotease</keyword>
<keyword evidence="5 7" id="KW-0378">Hydrolase</keyword>
<gene>
    <name evidence="9" type="ORF">PCON_09816</name>
</gene>
<organism evidence="9 10">
    <name type="scientific">Pyronema omphalodes (strain CBS 100304)</name>
    <name type="common">Pyronema confluens</name>
    <dbReference type="NCBI Taxonomy" id="1076935"/>
    <lineage>
        <taxon>Eukaryota</taxon>
        <taxon>Fungi</taxon>
        <taxon>Dikarya</taxon>
        <taxon>Ascomycota</taxon>
        <taxon>Pezizomycotina</taxon>
        <taxon>Pezizomycetes</taxon>
        <taxon>Pezizales</taxon>
        <taxon>Pyronemataceae</taxon>
        <taxon>Pyronema</taxon>
    </lineage>
</organism>
<feature type="domain" description="Peptidase M28" evidence="8">
    <location>
        <begin position="124"/>
        <end position="331"/>
    </location>
</feature>
<dbReference type="SUPFAM" id="SSF53187">
    <property type="entry name" value="Zn-dependent exopeptidases"/>
    <property type="match status" value="1"/>
</dbReference>
<evidence type="ECO:0000259" key="8">
    <source>
        <dbReference type="Pfam" id="PF04389"/>
    </source>
</evidence>
<reference evidence="9 10" key="1">
    <citation type="journal article" date="2013" name="PLoS Genet.">
        <title>The genome and development-dependent transcriptomes of Pyronema confluens: a window into fungal evolution.</title>
        <authorList>
            <person name="Traeger S."/>
            <person name="Altegoer F."/>
            <person name="Freitag M."/>
            <person name="Gabaldon T."/>
            <person name="Kempken F."/>
            <person name="Kumar A."/>
            <person name="Marcet-Houben M."/>
            <person name="Poggeler S."/>
            <person name="Stajich J.E."/>
            <person name="Nowrousian M."/>
        </authorList>
    </citation>
    <scope>NUCLEOTIDE SEQUENCE [LARGE SCALE GENOMIC DNA]</scope>
    <source>
        <strain evidence="10">CBS 100304</strain>
        <tissue evidence="9">Vegetative mycelium</tissue>
    </source>
</reference>
<dbReference type="EMBL" id="HF935524">
    <property type="protein sequence ID" value="CCX10223.1"/>
    <property type="molecule type" value="Genomic_DNA"/>
</dbReference>
<dbReference type="GO" id="GO:0008235">
    <property type="term" value="F:metalloexopeptidase activity"/>
    <property type="evidence" value="ECO:0007669"/>
    <property type="project" value="InterPro"/>
</dbReference>
<dbReference type="EC" id="3.4.-.-" evidence="7"/>
<keyword evidence="6 7" id="KW-0862">Zinc</keyword>
<sequence>MKFLATILLLVPAIAALEFPQCPSPSWPTGPGSEIRAPGVPRDMARILSGISDKRIEAIIKKLTTFHTRHTLSRQDSPTIGIGAARDWIKSEYDSFGGNLQVSIQTYLQPIQAPRIDRPVNISNIVAVLPGYDSNRVYVISGHYDTRASDVMNPDIEQHGANDDASGVAAVMEVARVLAKQKFPATLIFAAVAGEEQGLYGSNHLAQTLKAAGIDVQGMFTSDIVGSSTADDGVKDPFSVRLFAQGIPLFQSSAVQAAYAGVGGENDSPARQLARYAASVASNIATGMKVRIVYRLDRYLRGGDHRPFLIAGYPAARFTEPNENYAHQHQDIRVENGKQYGDLAEFCDFQFIQRVSKVNAATLWNLASAPGTPKNVTIDTIALGNDSKMMWIAAKDDNLKGYEIVWRPTTAPDWTNEIWVGLVNEATVDLSKDNVVFGVRAVGKNGYKSPVAFPLPSV</sequence>
<dbReference type="Gene3D" id="3.40.630.10">
    <property type="entry name" value="Zn peptidases"/>
    <property type="match status" value="1"/>
</dbReference>
<dbReference type="PANTHER" id="PTHR12147:SF26">
    <property type="entry name" value="PEPTIDASE M28 DOMAIN-CONTAINING PROTEIN"/>
    <property type="match status" value="1"/>
</dbReference>
<protein>
    <recommendedName>
        <fullName evidence="7">Peptide hydrolase</fullName>
        <ecNumber evidence="7">3.4.-.-</ecNumber>
    </recommendedName>
</protein>
<evidence type="ECO:0000256" key="4">
    <source>
        <dbReference type="ARBA" id="ARBA00022723"/>
    </source>
</evidence>
<dbReference type="AlphaFoldDB" id="U4L3R6"/>
<dbReference type="OrthoDB" id="10013407at2759"/>
<dbReference type="Pfam" id="PF04389">
    <property type="entry name" value="Peptidase_M28"/>
    <property type="match status" value="1"/>
</dbReference>
<evidence type="ECO:0000256" key="2">
    <source>
        <dbReference type="ARBA" id="ARBA00005634"/>
    </source>
</evidence>
<dbReference type="PANTHER" id="PTHR12147">
    <property type="entry name" value="METALLOPEPTIDASE M28 FAMILY MEMBER"/>
    <property type="match status" value="1"/>
</dbReference>
<dbReference type="InterPro" id="IPR007484">
    <property type="entry name" value="Peptidase_M28"/>
</dbReference>
<evidence type="ECO:0000313" key="10">
    <source>
        <dbReference type="Proteomes" id="UP000018144"/>
    </source>
</evidence>
<evidence type="ECO:0000256" key="3">
    <source>
        <dbReference type="ARBA" id="ARBA00022670"/>
    </source>
</evidence>
<evidence type="ECO:0000256" key="6">
    <source>
        <dbReference type="ARBA" id="ARBA00022833"/>
    </source>
</evidence>
<comment type="similarity">
    <text evidence="2">Belongs to the peptidase M28 family. M28B subfamily.</text>
</comment>
<dbReference type="InterPro" id="IPR045175">
    <property type="entry name" value="M28_fam"/>
</dbReference>
<comment type="cofactor">
    <cofactor evidence="1">
        <name>Zn(2+)</name>
        <dbReference type="ChEBI" id="CHEBI:29105"/>
    </cofactor>
</comment>